<evidence type="ECO:0000313" key="1">
    <source>
        <dbReference type="EMBL" id="MFC4363513.1"/>
    </source>
</evidence>
<protein>
    <submittedName>
        <fullName evidence="1">Uncharacterized protein</fullName>
    </submittedName>
</protein>
<proteinExistence type="predicted"/>
<keyword evidence="2" id="KW-1185">Reference proteome</keyword>
<sequence length="155" mass="16949">MVEQTHDSPVGATADAKLAETLSDAVEAELGSFIKLELAAEQMLEDETLLVKAYIKDDAAKAQSYLMELGSEIKLLESRTAQWLLDAADPTAIDWYRLAHLMGHGDQVLMAGEVAENESLRCLDCGAGTKVTGLVTLQPCQNCQCDVFQRQPRNH</sequence>
<name>A0ABV8V8M7_9GAMM</name>
<dbReference type="RefSeq" id="WP_290261385.1">
    <property type="nucleotide sequence ID" value="NZ_JAUFQG010000004.1"/>
</dbReference>
<dbReference type="Proteomes" id="UP001595840">
    <property type="component" value="Unassembled WGS sequence"/>
</dbReference>
<gene>
    <name evidence="1" type="ORF">ACFOX3_14455</name>
</gene>
<accession>A0ABV8V8M7</accession>
<reference evidence="2" key="1">
    <citation type="journal article" date="2019" name="Int. J. Syst. Evol. Microbiol.">
        <title>The Global Catalogue of Microorganisms (GCM) 10K type strain sequencing project: providing services to taxonomists for standard genome sequencing and annotation.</title>
        <authorList>
            <consortium name="The Broad Institute Genomics Platform"/>
            <consortium name="The Broad Institute Genome Sequencing Center for Infectious Disease"/>
            <person name="Wu L."/>
            <person name="Ma J."/>
        </authorList>
    </citation>
    <scope>NUCLEOTIDE SEQUENCE [LARGE SCALE GENOMIC DNA]</scope>
    <source>
        <strain evidence="2">CECT 8570</strain>
    </source>
</reference>
<dbReference type="Pfam" id="PF07295">
    <property type="entry name" value="DUF1451"/>
    <property type="match status" value="1"/>
</dbReference>
<comment type="caution">
    <text evidence="1">The sequence shown here is derived from an EMBL/GenBank/DDBJ whole genome shotgun (WGS) entry which is preliminary data.</text>
</comment>
<dbReference type="InterPro" id="IPR009912">
    <property type="entry name" value="DUF1451"/>
</dbReference>
<dbReference type="EMBL" id="JBHSCX010000020">
    <property type="protein sequence ID" value="MFC4363513.1"/>
    <property type="molecule type" value="Genomic_DNA"/>
</dbReference>
<evidence type="ECO:0000313" key="2">
    <source>
        <dbReference type="Proteomes" id="UP001595840"/>
    </source>
</evidence>
<organism evidence="1 2">
    <name type="scientific">Simiduia curdlanivorans</name>
    <dbReference type="NCBI Taxonomy" id="1492769"/>
    <lineage>
        <taxon>Bacteria</taxon>
        <taxon>Pseudomonadati</taxon>
        <taxon>Pseudomonadota</taxon>
        <taxon>Gammaproteobacteria</taxon>
        <taxon>Cellvibrionales</taxon>
        <taxon>Cellvibrionaceae</taxon>
        <taxon>Simiduia</taxon>
    </lineage>
</organism>